<feature type="domain" description="NB-ARC" evidence="4">
    <location>
        <begin position="75"/>
        <end position="136"/>
    </location>
</feature>
<dbReference type="Pfam" id="PF00931">
    <property type="entry name" value="NB-ARC"/>
    <property type="match status" value="1"/>
</dbReference>
<organism evidence="6 7">
    <name type="scientific">Escallonia rubra</name>
    <dbReference type="NCBI Taxonomy" id="112253"/>
    <lineage>
        <taxon>Eukaryota</taxon>
        <taxon>Viridiplantae</taxon>
        <taxon>Streptophyta</taxon>
        <taxon>Embryophyta</taxon>
        <taxon>Tracheophyta</taxon>
        <taxon>Spermatophyta</taxon>
        <taxon>Magnoliopsida</taxon>
        <taxon>eudicotyledons</taxon>
        <taxon>Gunneridae</taxon>
        <taxon>Pentapetalae</taxon>
        <taxon>asterids</taxon>
        <taxon>campanulids</taxon>
        <taxon>Escalloniales</taxon>
        <taxon>Escalloniaceae</taxon>
        <taxon>Escallonia</taxon>
    </lineage>
</organism>
<keyword evidence="3" id="KW-0611">Plant defense</keyword>
<reference evidence="6" key="1">
    <citation type="submission" date="2022-12" db="EMBL/GenBank/DDBJ databases">
        <title>Draft genome assemblies for two species of Escallonia (Escalloniales).</title>
        <authorList>
            <person name="Chanderbali A."/>
            <person name="Dervinis C."/>
            <person name="Anghel I."/>
            <person name="Soltis D."/>
            <person name="Soltis P."/>
            <person name="Zapata F."/>
        </authorList>
    </citation>
    <scope>NUCLEOTIDE SEQUENCE</scope>
    <source>
        <strain evidence="6">UCBG92.1500</strain>
        <tissue evidence="6">Leaf</tissue>
    </source>
</reference>
<dbReference type="InterPro" id="IPR041118">
    <property type="entry name" value="Rx_N"/>
</dbReference>
<gene>
    <name evidence="6" type="ORF">RJ640_010782</name>
</gene>
<feature type="domain" description="Disease resistance N-terminal" evidence="5">
    <location>
        <begin position="2"/>
        <end position="52"/>
    </location>
</feature>
<protein>
    <recommendedName>
        <fullName evidence="8">Rx N-terminal domain-containing protein</fullName>
    </recommendedName>
</protein>
<dbReference type="GO" id="GO:0043531">
    <property type="term" value="F:ADP binding"/>
    <property type="evidence" value="ECO:0007669"/>
    <property type="project" value="InterPro"/>
</dbReference>
<evidence type="ECO:0000256" key="3">
    <source>
        <dbReference type="ARBA" id="ARBA00022821"/>
    </source>
</evidence>
<sequence>MLKLTLTTLKAVLLDAEEIRAKNCGLKLWMKRLKDVSYAAGDVVEDFEADALEYFGRDEEEQCCLDVLIASTADAGNLHVLPIVAIGGLDKTKLAKMVYNDEKVKKRFQLRLWVCVSGDFNLFKLIGKIIKAAYDALQKICKLSFEES</sequence>
<dbReference type="Proteomes" id="UP001187471">
    <property type="component" value="Unassembled WGS sequence"/>
</dbReference>
<name>A0AA88QSZ2_9ASTE</name>
<dbReference type="EMBL" id="JAVXUO010002165">
    <property type="protein sequence ID" value="KAK2975723.1"/>
    <property type="molecule type" value="Genomic_DNA"/>
</dbReference>
<evidence type="ECO:0000259" key="5">
    <source>
        <dbReference type="Pfam" id="PF18052"/>
    </source>
</evidence>
<evidence type="ECO:0000256" key="1">
    <source>
        <dbReference type="ARBA" id="ARBA00022737"/>
    </source>
</evidence>
<evidence type="ECO:0008006" key="8">
    <source>
        <dbReference type="Google" id="ProtNLM"/>
    </source>
</evidence>
<dbReference type="Gene3D" id="3.40.50.300">
    <property type="entry name" value="P-loop containing nucleotide triphosphate hydrolases"/>
    <property type="match status" value="1"/>
</dbReference>
<dbReference type="PANTHER" id="PTHR19338">
    <property type="entry name" value="TRANSLOCASE OF INNER MITOCHONDRIAL MEMBRANE 13 HOMOLOG"/>
    <property type="match status" value="1"/>
</dbReference>
<proteinExistence type="predicted"/>
<keyword evidence="1" id="KW-0677">Repeat</keyword>
<dbReference type="PANTHER" id="PTHR19338:SF73">
    <property type="entry name" value="DISEASE RESISTANCE PROTEIN RGA2-LIKE"/>
    <property type="match status" value="1"/>
</dbReference>
<dbReference type="SUPFAM" id="SSF52540">
    <property type="entry name" value="P-loop containing nucleoside triphosphate hydrolases"/>
    <property type="match status" value="1"/>
</dbReference>
<keyword evidence="7" id="KW-1185">Reference proteome</keyword>
<keyword evidence="2" id="KW-0547">Nucleotide-binding</keyword>
<evidence type="ECO:0000313" key="7">
    <source>
        <dbReference type="Proteomes" id="UP001187471"/>
    </source>
</evidence>
<dbReference type="GO" id="GO:0006952">
    <property type="term" value="P:defense response"/>
    <property type="evidence" value="ECO:0007669"/>
    <property type="project" value="UniProtKB-KW"/>
</dbReference>
<dbReference type="AlphaFoldDB" id="A0AA88QSZ2"/>
<comment type="caution">
    <text evidence="6">The sequence shown here is derived from an EMBL/GenBank/DDBJ whole genome shotgun (WGS) entry which is preliminary data.</text>
</comment>
<dbReference type="InterPro" id="IPR002182">
    <property type="entry name" value="NB-ARC"/>
</dbReference>
<dbReference type="InterPro" id="IPR027417">
    <property type="entry name" value="P-loop_NTPase"/>
</dbReference>
<dbReference type="Pfam" id="PF18052">
    <property type="entry name" value="Rx_N"/>
    <property type="match status" value="1"/>
</dbReference>
<evidence type="ECO:0000313" key="6">
    <source>
        <dbReference type="EMBL" id="KAK2975723.1"/>
    </source>
</evidence>
<evidence type="ECO:0000256" key="2">
    <source>
        <dbReference type="ARBA" id="ARBA00022741"/>
    </source>
</evidence>
<evidence type="ECO:0000259" key="4">
    <source>
        <dbReference type="Pfam" id="PF00931"/>
    </source>
</evidence>
<accession>A0AA88QSZ2</accession>